<accession>A0A562Q700</accession>
<evidence type="ECO:0000256" key="1">
    <source>
        <dbReference type="ARBA" id="ARBA00006484"/>
    </source>
</evidence>
<dbReference type="RefSeq" id="WP_145143783.1">
    <property type="nucleotide sequence ID" value="NZ_VLKY01000011.1"/>
</dbReference>
<dbReference type="InterPro" id="IPR050259">
    <property type="entry name" value="SDR"/>
</dbReference>
<gene>
    <name evidence="2" type="ORF">IQ22_03279</name>
</gene>
<dbReference type="PANTHER" id="PTHR42879">
    <property type="entry name" value="3-OXOACYL-(ACYL-CARRIER-PROTEIN) REDUCTASE"/>
    <property type="match status" value="1"/>
</dbReference>
<keyword evidence="3" id="KW-1185">Reference proteome</keyword>
<dbReference type="SUPFAM" id="SSF51735">
    <property type="entry name" value="NAD(P)-binding Rossmann-fold domains"/>
    <property type="match status" value="1"/>
</dbReference>
<comment type="similarity">
    <text evidence="1">Belongs to the short-chain dehydrogenases/reductases (SDR) family.</text>
</comment>
<dbReference type="InterPro" id="IPR002347">
    <property type="entry name" value="SDR_fam"/>
</dbReference>
<dbReference type="PRINTS" id="PR00081">
    <property type="entry name" value="GDHRDH"/>
</dbReference>
<dbReference type="Pfam" id="PF13561">
    <property type="entry name" value="adh_short_C2"/>
    <property type="match status" value="1"/>
</dbReference>
<organism evidence="2 3">
    <name type="scientific">Pseudomonas duriflava</name>
    <dbReference type="NCBI Taxonomy" id="459528"/>
    <lineage>
        <taxon>Bacteria</taxon>
        <taxon>Pseudomonadati</taxon>
        <taxon>Pseudomonadota</taxon>
        <taxon>Gammaproteobacteria</taxon>
        <taxon>Pseudomonadales</taxon>
        <taxon>Pseudomonadaceae</taxon>
        <taxon>Pseudomonas</taxon>
    </lineage>
</organism>
<dbReference type="PRINTS" id="PR00080">
    <property type="entry name" value="SDRFAMILY"/>
</dbReference>
<dbReference type="Gene3D" id="3.40.50.720">
    <property type="entry name" value="NAD(P)-binding Rossmann-like Domain"/>
    <property type="match status" value="1"/>
</dbReference>
<protein>
    <submittedName>
        <fullName evidence="2">3-oxoacyl-[acyl-carrier protein] reductase</fullName>
    </submittedName>
</protein>
<dbReference type="OrthoDB" id="9804774at2"/>
<proteinExistence type="inferred from homology"/>
<dbReference type="PANTHER" id="PTHR42879:SF2">
    <property type="entry name" value="3-OXOACYL-[ACYL-CARRIER-PROTEIN] REDUCTASE FABG"/>
    <property type="match status" value="1"/>
</dbReference>
<evidence type="ECO:0000313" key="2">
    <source>
        <dbReference type="EMBL" id="TWI52509.1"/>
    </source>
</evidence>
<dbReference type="FunFam" id="3.40.50.720:FF:000084">
    <property type="entry name" value="Short-chain dehydrogenase reductase"/>
    <property type="match status" value="1"/>
</dbReference>
<name>A0A562Q700_9PSED</name>
<dbReference type="AlphaFoldDB" id="A0A562Q700"/>
<dbReference type="Proteomes" id="UP000316905">
    <property type="component" value="Unassembled WGS sequence"/>
</dbReference>
<dbReference type="EMBL" id="VLKY01000011">
    <property type="protein sequence ID" value="TWI52509.1"/>
    <property type="molecule type" value="Genomic_DNA"/>
</dbReference>
<dbReference type="InterPro" id="IPR036291">
    <property type="entry name" value="NAD(P)-bd_dom_sf"/>
</dbReference>
<comment type="caution">
    <text evidence="2">The sequence shown here is derived from an EMBL/GenBank/DDBJ whole genome shotgun (WGS) entry which is preliminary data.</text>
</comment>
<sequence length="252" mass="26769">MKLQLEGKRALVTGASSGIGSGIALALAREGVRLALTARDRQFLETVSKTIVSEGLPAPLLLSADLTRPEAIDEVTDRICIDLGSVDIVVNNAGGARPVGLALEDDIWLEAFALNFHAARRITQALLPDMLKCGWGRVINISGSMEPRHLNAASAAKGALHLWAKGLACEVAADGVTVNCIAPGRINSRQTLTYLHPDQAEREAFIATNIPVGYFGEPEDIGHLTAFLASPLAHYMTGAVFAVDGGFHRFAH</sequence>
<evidence type="ECO:0000313" key="3">
    <source>
        <dbReference type="Proteomes" id="UP000316905"/>
    </source>
</evidence>
<reference evidence="2 3" key="1">
    <citation type="journal article" date="2015" name="Stand. Genomic Sci.">
        <title>Genomic Encyclopedia of Bacterial and Archaeal Type Strains, Phase III: the genomes of soil and plant-associated and newly described type strains.</title>
        <authorList>
            <person name="Whitman W.B."/>
            <person name="Woyke T."/>
            <person name="Klenk H.P."/>
            <person name="Zhou Y."/>
            <person name="Lilburn T.G."/>
            <person name="Beck B.J."/>
            <person name="De Vos P."/>
            <person name="Vandamme P."/>
            <person name="Eisen J.A."/>
            <person name="Garrity G."/>
            <person name="Hugenholtz P."/>
            <person name="Kyrpides N.C."/>
        </authorList>
    </citation>
    <scope>NUCLEOTIDE SEQUENCE [LARGE SCALE GENOMIC DNA]</scope>
    <source>
        <strain evidence="2 3">CGMCC 1.6858</strain>
    </source>
</reference>